<dbReference type="STRING" id="1437877.GCA_001564415_00754"/>
<feature type="transmembrane region" description="Helical" evidence="1">
    <location>
        <begin position="75"/>
        <end position="95"/>
    </location>
</feature>
<keyword evidence="1" id="KW-0812">Transmembrane</keyword>
<accession>A0A1V9H8Y4</accession>
<name>A0A1V9H8Y4_9XANT</name>
<reference evidence="2 3" key="2">
    <citation type="journal article" date="2017" name="Plant Pathol.">
        <title>Pathogenicity and virulence gene content of Xanthomonas strains infecting Araceae, formerly known as Xanthomonas axonopodis pv. dieffenbachiae.</title>
        <authorList>
            <person name="Constantin E.C."/>
            <person name="Haegeman A."/>
            <person name="Van Vaerenbergh J."/>
            <person name="Baeyen S."/>
            <person name="Van Malderghem C."/>
            <person name="Maes M."/>
            <person name="Cottyn B."/>
        </authorList>
    </citation>
    <scope>NUCLEOTIDE SEQUENCE [LARGE SCALE GENOMIC DNA]</scope>
    <source>
        <strain evidence="2 3">LMG 25940</strain>
    </source>
</reference>
<keyword evidence="1" id="KW-0472">Membrane</keyword>
<dbReference type="AlphaFoldDB" id="A0A1V9H8Y4"/>
<dbReference type="Proteomes" id="UP000050546">
    <property type="component" value="Unassembled WGS sequence"/>
</dbReference>
<organism evidence="2 3">
    <name type="scientific">Xanthomonas phaseoli pv. dieffenbachiae</name>
    <dbReference type="NCBI Taxonomy" id="92828"/>
    <lineage>
        <taxon>Bacteria</taxon>
        <taxon>Pseudomonadati</taxon>
        <taxon>Pseudomonadota</taxon>
        <taxon>Gammaproteobacteria</taxon>
        <taxon>Lysobacterales</taxon>
        <taxon>Lysobacteraceae</taxon>
        <taxon>Xanthomonas</taxon>
    </lineage>
</organism>
<feature type="transmembrane region" description="Helical" evidence="1">
    <location>
        <begin position="35"/>
        <end position="55"/>
    </location>
</feature>
<evidence type="ECO:0000256" key="1">
    <source>
        <dbReference type="SAM" id="Phobius"/>
    </source>
</evidence>
<proteinExistence type="predicted"/>
<dbReference type="GeneID" id="93993353"/>
<evidence type="ECO:0000313" key="2">
    <source>
        <dbReference type="EMBL" id="OQP79345.1"/>
    </source>
</evidence>
<keyword evidence="1" id="KW-1133">Transmembrane helix</keyword>
<feature type="transmembrane region" description="Helical" evidence="1">
    <location>
        <begin position="6"/>
        <end position="23"/>
    </location>
</feature>
<reference evidence="2 3" key="1">
    <citation type="journal article" date="2016" name="Plant Pathol.">
        <title>Genetic characterization of strains named as Xanthomonas axonopodis pv. dieffenbachiae leads to a taxonomic revision of the X. axonopodis species complex.</title>
        <authorList>
            <person name="Constantin E.C."/>
            <person name="Cleenwerck I."/>
            <person name="Maes M."/>
            <person name="Baeyen S."/>
            <person name="Van Malderghem C."/>
            <person name="De Vos P."/>
            <person name="Cottyn B."/>
        </authorList>
    </citation>
    <scope>NUCLEOTIDE SEQUENCE [LARGE SCALE GENOMIC DNA]</scope>
    <source>
        <strain evidence="2 3">LMG 25940</strain>
    </source>
</reference>
<evidence type="ECO:0000313" key="3">
    <source>
        <dbReference type="Proteomes" id="UP000050546"/>
    </source>
</evidence>
<gene>
    <name evidence="2" type="ORF">IM53_010240</name>
</gene>
<dbReference type="EMBL" id="JPYI02000069">
    <property type="protein sequence ID" value="OQP79345.1"/>
    <property type="molecule type" value="Genomic_DNA"/>
</dbReference>
<sequence length="107" mass="12114">MENPYDLPWVLIGIATGIFSGSLHTAGRFRLLIQMLVLALGTLLCWRLTSLSVAWSYEHPFNPNDGAARAVAHLFGWIVGLVFLILPSFFLTLLVRTSYVRRKRRGR</sequence>
<comment type="caution">
    <text evidence="2">The sequence shown here is derived from an EMBL/GenBank/DDBJ whole genome shotgun (WGS) entry which is preliminary data.</text>
</comment>
<protein>
    <submittedName>
        <fullName evidence="2">Uncharacterized protein</fullName>
    </submittedName>
</protein>
<dbReference type="RefSeq" id="WP_057679940.1">
    <property type="nucleotide sequence ID" value="NZ_CP041380.1"/>
</dbReference>